<dbReference type="SUPFAM" id="SSF51735">
    <property type="entry name" value="NAD(P)-binding Rossmann-fold domains"/>
    <property type="match status" value="1"/>
</dbReference>
<comment type="caution">
    <text evidence="4">The sequence shown here is derived from an EMBL/GenBank/DDBJ whole genome shotgun (WGS) entry which is preliminary data.</text>
</comment>
<dbReference type="GO" id="GO:0016616">
    <property type="term" value="F:oxidoreductase activity, acting on the CH-OH group of donors, NAD or NADP as acceptor"/>
    <property type="evidence" value="ECO:0007669"/>
    <property type="project" value="TreeGrafter"/>
</dbReference>
<dbReference type="PROSITE" id="PS00061">
    <property type="entry name" value="ADH_SHORT"/>
    <property type="match status" value="1"/>
</dbReference>
<evidence type="ECO:0000256" key="1">
    <source>
        <dbReference type="ARBA" id="ARBA00006484"/>
    </source>
</evidence>
<dbReference type="Gene3D" id="3.40.50.720">
    <property type="entry name" value="NAD(P)-binding Rossmann-like Domain"/>
    <property type="match status" value="1"/>
</dbReference>
<dbReference type="PANTHER" id="PTHR44229">
    <property type="entry name" value="15-HYDROXYPROSTAGLANDIN DEHYDROGENASE [NAD(+)]"/>
    <property type="match status" value="1"/>
</dbReference>
<comment type="similarity">
    <text evidence="1">Belongs to the short-chain dehydrogenases/reductases (SDR) family.</text>
</comment>
<keyword evidence="2" id="KW-0521">NADP</keyword>
<keyword evidence="3" id="KW-0560">Oxidoreductase</keyword>
<dbReference type="Pfam" id="PF00106">
    <property type="entry name" value="adh_short"/>
    <property type="match status" value="1"/>
</dbReference>
<dbReference type="Proteomes" id="UP001285354">
    <property type="component" value="Unassembled WGS sequence"/>
</dbReference>
<dbReference type="EMBL" id="JAUBYV010000001">
    <property type="protein sequence ID" value="KAK2629235.1"/>
    <property type="molecule type" value="Genomic_DNA"/>
</dbReference>
<name>A0AAD9WFB3_9HELO</name>
<dbReference type="PANTHER" id="PTHR44229:SF4">
    <property type="entry name" value="15-HYDROXYPROSTAGLANDIN DEHYDROGENASE [NAD(+)]"/>
    <property type="match status" value="1"/>
</dbReference>
<organism evidence="4 5">
    <name type="scientific">Diplocarpon rosae</name>
    <dbReference type="NCBI Taxonomy" id="946125"/>
    <lineage>
        <taxon>Eukaryota</taxon>
        <taxon>Fungi</taxon>
        <taxon>Dikarya</taxon>
        <taxon>Ascomycota</taxon>
        <taxon>Pezizomycotina</taxon>
        <taxon>Leotiomycetes</taxon>
        <taxon>Helotiales</taxon>
        <taxon>Drepanopezizaceae</taxon>
        <taxon>Diplocarpon</taxon>
    </lineage>
</organism>
<dbReference type="GO" id="GO:0005737">
    <property type="term" value="C:cytoplasm"/>
    <property type="evidence" value="ECO:0007669"/>
    <property type="project" value="TreeGrafter"/>
</dbReference>
<dbReference type="InterPro" id="IPR002347">
    <property type="entry name" value="SDR_fam"/>
</dbReference>
<sequence>MGIRDFALANKIAVVTGGGSGICLAFSQLAVHRGARVLIADLRLTSLAEEFLKTADPEAVKFVKCDVTKRADLENLIAVSEQEFGDVPDVYVPGAGVFEPTWSNFWDDTEEDRYAEVDININHPIKLSRIAIRALLSKNKKGVILITASVAGFAGSLSAPLYTATKHAVVGFIRSLAVLDEREGIKVLGIAPGMVKTPLWTDRPDKMAQYSLEDSKSGYILPEEVAQDMVELIEDGKYESGICLETTAAGKRVLGTWDIAKPEEHMTDDFAQTIERTYGHALATMKKERAA</sequence>
<dbReference type="InterPro" id="IPR020904">
    <property type="entry name" value="Sc_DH/Rdtase_CS"/>
</dbReference>
<evidence type="ECO:0000313" key="4">
    <source>
        <dbReference type="EMBL" id="KAK2629235.1"/>
    </source>
</evidence>
<proteinExistence type="inferred from homology"/>
<dbReference type="InterPro" id="IPR036291">
    <property type="entry name" value="NAD(P)-bd_dom_sf"/>
</dbReference>
<evidence type="ECO:0008006" key="6">
    <source>
        <dbReference type="Google" id="ProtNLM"/>
    </source>
</evidence>
<dbReference type="AlphaFoldDB" id="A0AAD9WFB3"/>
<dbReference type="PRINTS" id="PR00081">
    <property type="entry name" value="GDHRDH"/>
</dbReference>
<evidence type="ECO:0000313" key="5">
    <source>
        <dbReference type="Proteomes" id="UP001285354"/>
    </source>
</evidence>
<reference evidence="4" key="1">
    <citation type="submission" date="2023-06" db="EMBL/GenBank/DDBJ databases">
        <title>Draft genome of Marssonina rosae.</title>
        <authorList>
            <person name="Cheng Q."/>
        </authorList>
    </citation>
    <scope>NUCLEOTIDE SEQUENCE</scope>
    <source>
        <strain evidence="4">R4</strain>
    </source>
</reference>
<evidence type="ECO:0000256" key="2">
    <source>
        <dbReference type="ARBA" id="ARBA00022857"/>
    </source>
</evidence>
<accession>A0AAD9WFB3</accession>
<keyword evidence="5" id="KW-1185">Reference proteome</keyword>
<evidence type="ECO:0000256" key="3">
    <source>
        <dbReference type="ARBA" id="ARBA00023002"/>
    </source>
</evidence>
<gene>
    <name evidence="4" type="ORF">QTJ16_000055</name>
</gene>
<protein>
    <recommendedName>
        <fullName evidence="6">NAD(P)-binding protein</fullName>
    </recommendedName>
</protein>